<evidence type="ECO:0000313" key="1">
    <source>
        <dbReference type="EMBL" id="MBU3878320.1"/>
    </source>
</evidence>
<dbReference type="NCBIfam" id="TIGR03175">
    <property type="entry name" value="AllD"/>
    <property type="match status" value="1"/>
</dbReference>
<keyword evidence="1" id="KW-0560">Oxidoreductase</keyword>
<dbReference type="InterPro" id="IPR003767">
    <property type="entry name" value="Malate/L-lactate_DH-like"/>
</dbReference>
<dbReference type="Pfam" id="PF02615">
    <property type="entry name" value="Ldh_2"/>
    <property type="match status" value="1"/>
</dbReference>
<proteinExistence type="predicted"/>
<gene>
    <name evidence="1" type="primary">allD</name>
    <name evidence="1" type="ORF">HGO97_021180</name>
</gene>
<dbReference type="InterPro" id="IPR017590">
    <property type="entry name" value="Ureidoglycolate_dehydrogenase"/>
</dbReference>
<comment type="caution">
    <text evidence="1">The sequence shown here is derived from an EMBL/GenBank/DDBJ whole genome shotgun (WGS) entry which is preliminary data.</text>
</comment>
<sequence>MKLNREELKGLMKTKFVRAGLKDEHADTMAEVLTWSDERGIHSHGAVRVEYYTERIAKGGMTADPKMTFEQTGPCSGLFDGDNGCGYVVASEGMKEAIRMAKENGIAVVGMKNMSHSGSLGYYVEMAAKEDLVSISMCQSDPMVIPFGGAEPYYGTNPIAFGAPTADERRVIFDMATTVQAWGKVLYARSRKAPIPDTWAVDEDGNPTTDSMKVNALVPIAGAKGYGLMMLVDVLSGVMTGVPFGKHVSSMYDDLSKGRELGQLHIVIDPSRFVPMEQFKANMSQVLNELSESKPAKGYDKVYYPGERGLLRKANYEENGGIEIVDDIYQYLISDDLHYDRYDHKNRFAE</sequence>
<dbReference type="NCBIfam" id="NF011599">
    <property type="entry name" value="PRK15025.1"/>
    <property type="match status" value="1"/>
</dbReference>
<name>A0ABS6DAT3_9FIRM</name>
<protein>
    <submittedName>
        <fullName evidence="1">Ureidoglycolate dehydrogenase</fullName>
        <ecNumber evidence="1">1.1.1.154</ecNumber>
    </submittedName>
</protein>
<organism evidence="1 2">
    <name type="scientific">Faecalicatena faecalis</name>
    <dbReference type="NCBI Taxonomy" id="2726362"/>
    <lineage>
        <taxon>Bacteria</taxon>
        <taxon>Bacillati</taxon>
        <taxon>Bacillota</taxon>
        <taxon>Clostridia</taxon>
        <taxon>Lachnospirales</taxon>
        <taxon>Lachnospiraceae</taxon>
        <taxon>Faecalicatena</taxon>
    </lineage>
</organism>
<dbReference type="Proteomes" id="UP000723714">
    <property type="component" value="Unassembled WGS sequence"/>
</dbReference>
<dbReference type="EC" id="1.1.1.154" evidence="1"/>
<dbReference type="RefSeq" id="WP_216245010.1">
    <property type="nucleotide sequence ID" value="NZ_JABACJ020000031.1"/>
</dbReference>
<accession>A0ABS6DAT3</accession>
<dbReference type="PANTHER" id="PTHR11091:SF0">
    <property type="entry name" value="MALATE DEHYDROGENASE"/>
    <property type="match status" value="1"/>
</dbReference>
<dbReference type="GO" id="GO:0009040">
    <property type="term" value="F:ureidoglycolate dehydrogenase activity"/>
    <property type="evidence" value="ECO:0007669"/>
    <property type="project" value="UniProtKB-EC"/>
</dbReference>
<dbReference type="EMBL" id="JABACJ020000031">
    <property type="protein sequence ID" value="MBU3878320.1"/>
    <property type="molecule type" value="Genomic_DNA"/>
</dbReference>
<reference evidence="1 2" key="1">
    <citation type="submission" date="2021-06" db="EMBL/GenBank/DDBJ databases">
        <title>Faecalicatena sp. nov. isolated from porcine feces.</title>
        <authorList>
            <person name="Oh B.S."/>
            <person name="Lee J.H."/>
        </authorList>
    </citation>
    <scope>NUCLEOTIDE SEQUENCE [LARGE SCALE GENOMIC DNA]</scope>
    <source>
        <strain evidence="1 2">AGMB00832</strain>
    </source>
</reference>
<dbReference type="PANTHER" id="PTHR11091">
    <property type="entry name" value="OXIDOREDUCTASE-RELATED"/>
    <property type="match status" value="1"/>
</dbReference>
<evidence type="ECO:0000313" key="2">
    <source>
        <dbReference type="Proteomes" id="UP000723714"/>
    </source>
</evidence>
<keyword evidence="2" id="KW-1185">Reference proteome</keyword>